<sequence length="229" mass="24106">MRARTRMRSSASPAGSWFGPGGIGVHARHLRIDGVHAATVTLTGYPAEVLPGWLEAIYTYPARIDVAIHAEPVAPLAAASRLRKQRARLEAGRRGDADKGRLEDPVIEAAAADAQDLAHRVARASAKLFRAAIHLTAYADSPEELDQVLAEIKGLLAAQLATLTPATFRQLEGWTATLPVGIDPLGPARTLATEALAACLPIASPDLTRLDHGDDGDAVGGVLWGLNTA</sequence>
<dbReference type="EMBL" id="JAGSXH010000302">
    <property type="protein sequence ID" value="MBS2967088.1"/>
    <property type="molecule type" value="Genomic_DNA"/>
</dbReference>
<reference evidence="1" key="1">
    <citation type="submission" date="2021-04" db="EMBL/GenBank/DDBJ databases">
        <title>Genome based classification of Actinospica acidithermotolerans sp. nov., an actinobacterium isolated from an Indonesian hot spring.</title>
        <authorList>
            <person name="Kusuma A.B."/>
            <person name="Putra K.E."/>
            <person name="Nafisah S."/>
            <person name="Loh J."/>
            <person name="Nouioui I."/>
            <person name="Goodfellow M."/>
        </authorList>
    </citation>
    <scope>NUCLEOTIDE SEQUENCE</scope>
    <source>
        <strain evidence="1">DSM 45618</strain>
    </source>
</reference>
<dbReference type="Proteomes" id="UP000677913">
    <property type="component" value="Unassembled WGS sequence"/>
</dbReference>
<protein>
    <submittedName>
        <fullName evidence="1">Conjugal transfer protein TraC</fullName>
    </submittedName>
</protein>
<gene>
    <name evidence="1" type="ORF">KGA66_28905</name>
</gene>
<accession>A0A8J8BF51</accession>
<evidence type="ECO:0000313" key="1">
    <source>
        <dbReference type="EMBL" id="MBS2967088.1"/>
    </source>
</evidence>
<dbReference type="AlphaFoldDB" id="A0A8J8BF51"/>
<comment type="caution">
    <text evidence="1">The sequence shown here is derived from an EMBL/GenBank/DDBJ whole genome shotgun (WGS) entry which is preliminary data.</text>
</comment>
<organism evidence="1 2">
    <name type="scientific">Actinocrinis puniceicyclus</name>
    <dbReference type="NCBI Taxonomy" id="977794"/>
    <lineage>
        <taxon>Bacteria</taxon>
        <taxon>Bacillati</taxon>
        <taxon>Actinomycetota</taxon>
        <taxon>Actinomycetes</taxon>
        <taxon>Catenulisporales</taxon>
        <taxon>Actinospicaceae</taxon>
        <taxon>Actinocrinis</taxon>
    </lineage>
</organism>
<evidence type="ECO:0000313" key="2">
    <source>
        <dbReference type="Proteomes" id="UP000677913"/>
    </source>
</evidence>
<feature type="non-terminal residue" evidence="1">
    <location>
        <position position="229"/>
    </location>
</feature>
<keyword evidence="2" id="KW-1185">Reference proteome</keyword>
<name>A0A8J8BF51_9ACTN</name>
<proteinExistence type="predicted"/>